<organism evidence="8 9">
    <name type="scientific">candidate division WOR-1 bacterium RIFOXYC12_FULL_54_18</name>
    <dbReference type="NCBI Taxonomy" id="1802584"/>
    <lineage>
        <taxon>Bacteria</taxon>
        <taxon>Bacillati</taxon>
        <taxon>Saganbacteria</taxon>
    </lineage>
</organism>
<feature type="transmembrane region" description="Helical" evidence="7">
    <location>
        <begin position="166"/>
        <end position="185"/>
    </location>
</feature>
<dbReference type="AlphaFoldDB" id="A0A1F4T804"/>
<evidence type="ECO:0000313" key="9">
    <source>
        <dbReference type="Proteomes" id="UP000178602"/>
    </source>
</evidence>
<feature type="transmembrane region" description="Helical" evidence="7">
    <location>
        <begin position="133"/>
        <end position="154"/>
    </location>
</feature>
<dbReference type="Proteomes" id="UP000178602">
    <property type="component" value="Unassembled WGS sequence"/>
</dbReference>
<reference evidence="8 9" key="1">
    <citation type="journal article" date="2016" name="Nat. Commun.">
        <title>Thousands of microbial genomes shed light on interconnected biogeochemical processes in an aquifer system.</title>
        <authorList>
            <person name="Anantharaman K."/>
            <person name="Brown C.T."/>
            <person name="Hug L.A."/>
            <person name="Sharon I."/>
            <person name="Castelle C.J."/>
            <person name="Probst A.J."/>
            <person name="Thomas B.C."/>
            <person name="Singh A."/>
            <person name="Wilkins M.J."/>
            <person name="Karaoz U."/>
            <person name="Brodie E.L."/>
            <person name="Williams K.H."/>
            <person name="Hubbard S.S."/>
            <person name="Banfield J.F."/>
        </authorList>
    </citation>
    <scope>NUCLEOTIDE SEQUENCE [LARGE SCALE GENOMIC DNA]</scope>
</reference>
<dbReference type="PANTHER" id="PTHR33508:SF1">
    <property type="entry name" value="UPF0056 MEMBRANE PROTEIN YHCE"/>
    <property type="match status" value="1"/>
</dbReference>
<sequence length="196" mass="21517">MELFFFPFLKSLIALFIITDSPGNLPFFMGLTEGLSLKEKRSIFATSILTGFFTLIAFILAGKAVFDLFGITLDDFRIAGGILLFWIAIEIMLRGRVNFEHKEDVGIVPLGCPLLVGPGAITASLVMLQTYGYAITLSAIGGCFFLIWLVLHFADNIYSFLGKNGSLILTKISAILIAAIAIQFVREGIFGIFKLF</sequence>
<keyword evidence="6 7" id="KW-0472">Membrane</keyword>
<feature type="transmembrane region" description="Helical" evidence="7">
    <location>
        <begin position="105"/>
        <end position="127"/>
    </location>
</feature>
<accession>A0A1F4T804</accession>
<evidence type="ECO:0000256" key="2">
    <source>
        <dbReference type="ARBA" id="ARBA00009784"/>
    </source>
</evidence>
<dbReference type="InterPro" id="IPR002771">
    <property type="entry name" value="Multi_antbiot-R_MarC"/>
</dbReference>
<keyword evidence="3" id="KW-1003">Cell membrane</keyword>
<name>A0A1F4T804_UNCSA</name>
<keyword evidence="5 7" id="KW-1133">Transmembrane helix</keyword>
<evidence type="ECO:0000256" key="1">
    <source>
        <dbReference type="ARBA" id="ARBA00004651"/>
    </source>
</evidence>
<evidence type="ECO:0000256" key="4">
    <source>
        <dbReference type="ARBA" id="ARBA00022692"/>
    </source>
</evidence>
<dbReference type="Pfam" id="PF01914">
    <property type="entry name" value="MarC"/>
    <property type="match status" value="1"/>
</dbReference>
<protein>
    <recommendedName>
        <fullName evidence="7">UPF0056 membrane protein</fullName>
    </recommendedName>
</protein>
<evidence type="ECO:0000256" key="6">
    <source>
        <dbReference type="ARBA" id="ARBA00023136"/>
    </source>
</evidence>
<evidence type="ECO:0000256" key="7">
    <source>
        <dbReference type="RuleBase" id="RU362048"/>
    </source>
</evidence>
<dbReference type="EMBL" id="MEUG01000001">
    <property type="protein sequence ID" value="OGC28213.1"/>
    <property type="molecule type" value="Genomic_DNA"/>
</dbReference>
<evidence type="ECO:0000256" key="5">
    <source>
        <dbReference type="ARBA" id="ARBA00022989"/>
    </source>
</evidence>
<comment type="similarity">
    <text evidence="2 7">Belongs to the UPF0056 (MarC) family.</text>
</comment>
<comment type="subcellular location">
    <subcellularLocation>
        <location evidence="1 7">Cell membrane</location>
        <topology evidence="1 7">Multi-pass membrane protein</topology>
    </subcellularLocation>
</comment>
<dbReference type="NCBIfam" id="TIGR00427">
    <property type="entry name" value="NAAT family transporter"/>
    <property type="match status" value="1"/>
</dbReference>
<evidence type="ECO:0000256" key="3">
    <source>
        <dbReference type="ARBA" id="ARBA00022475"/>
    </source>
</evidence>
<feature type="transmembrane region" description="Helical" evidence="7">
    <location>
        <begin position="12"/>
        <end position="31"/>
    </location>
</feature>
<dbReference type="GO" id="GO:0005886">
    <property type="term" value="C:plasma membrane"/>
    <property type="evidence" value="ECO:0007669"/>
    <property type="project" value="UniProtKB-SubCell"/>
</dbReference>
<evidence type="ECO:0000313" key="8">
    <source>
        <dbReference type="EMBL" id="OGC28213.1"/>
    </source>
</evidence>
<gene>
    <name evidence="8" type="ORF">A3K49_04420</name>
</gene>
<keyword evidence="4 7" id="KW-0812">Transmembrane</keyword>
<proteinExistence type="inferred from homology"/>
<feature type="transmembrane region" description="Helical" evidence="7">
    <location>
        <begin position="76"/>
        <end position="93"/>
    </location>
</feature>
<dbReference type="PANTHER" id="PTHR33508">
    <property type="entry name" value="UPF0056 MEMBRANE PROTEIN YHCE"/>
    <property type="match status" value="1"/>
</dbReference>
<comment type="caution">
    <text evidence="8">The sequence shown here is derived from an EMBL/GenBank/DDBJ whole genome shotgun (WGS) entry which is preliminary data.</text>
</comment>
<feature type="transmembrane region" description="Helical" evidence="7">
    <location>
        <begin position="43"/>
        <end position="64"/>
    </location>
</feature>